<evidence type="ECO:0000259" key="3">
    <source>
        <dbReference type="PROSITE" id="PS01124"/>
    </source>
</evidence>
<dbReference type="SUPFAM" id="SSF46689">
    <property type="entry name" value="Homeodomain-like"/>
    <property type="match status" value="1"/>
</dbReference>
<reference evidence="4 5" key="1">
    <citation type="journal article" date="2011" name="J. Bacteriol.">
        <title>Complete genome sequence of Algoriphagus sp. PR1, bacterial prey of a colony-forming choanoflagellate.</title>
        <authorList>
            <person name="Alegado R.A."/>
            <person name="Ferriera S."/>
            <person name="Nusbaum C."/>
            <person name="Young S.K."/>
            <person name="Zeng Q."/>
            <person name="Imamovic A."/>
            <person name="Fairclough S.R."/>
            <person name="King N."/>
        </authorList>
    </citation>
    <scope>NUCLEOTIDE SEQUENCE [LARGE SCALE GENOMIC DNA]</scope>
    <source>
        <strain evidence="4 5">PR1</strain>
    </source>
</reference>
<evidence type="ECO:0000313" key="5">
    <source>
        <dbReference type="Proteomes" id="UP000003919"/>
    </source>
</evidence>
<keyword evidence="5" id="KW-1185">Reference proteome</keyword>
<evidence type="ECO:0000256" key="1">
    <source>
        <dbReference type="ARBA" id="ARBA00023015"/>
    </source>
</evidence>
<dbReference type="PANTHER" id="PTHR47893">
    <property type="entry name" value="REGULATORY PROTEIN PCHR"/>
    <property type="match status" value="1"/>
</dbReference>
<keyword evidence="2" id="KW-0804">Transcription</keyword>
<dbReference type="InterPro" id="IPR009057">
    <property type="entry name" value="Homeodomain-like_sf"/>
</dbReference>
<sequence>MEIHIDITKNIIEQFDRYFNFTKTEIGLKPDPAIIEGDVKFIDFPGELEFHHFDKAPFKIPISMTSVNPVDTQWYIIHINLSKTKQEKKAGDQIIHFQKHLPIGILLYGPNLKIETQIPPHIESELATIRFSDTFLKAYFKDWESLIDREKSLVYEDLDPVLEYKLSLAISAMYDKIKCHRLVLDFVQQFFNKLKSHKKGINPGKLHPEDLKNLFKTSTLLRDPTNSQIPTVEEMAKMAHMGTSKFKNSFKQVFGLPPIEYHNRVRMEFAASEIQNNAKTPTEVSYLLGYSHPSNFTKAFKKYFGHLPSSFN</sequence>
<dbReference type="GO" id="GO:0043565">
    <property type="term" value="F:sequence-specific DNA binding"/>
    <property type="evidence" value="ECO:0007669"/>
    <property type="project" value="InterPro"/>
</dbReference>
<organism evidence="4 5">
    <name type="scientific">Algoriphagus machipongonensis</name>
    <dbReference type="NCBI Taxonomy" id="388413"/>
    <lineage>
        <taxon>Bacteria</taxon>
        <taxon>Pseudomonadati</taxon>
        <taxon>Bacteroidota</taxon>
        <taxon>Cytophagia</taxon>
        <taxon>Cytophagales</taxon>
        <taxon>Cyclobacteriaceae</taxon>
        <taxon>Algoriphagus</taxon>
    </lineage>
</organism>
<keyword evidence="1" id="KW-0805">Transcription regulation</keyword>
<dbReference type="PROSITE" id="PS01124">
    <property type="entry name" value="HTH_ARAC_FAMILY_2"/>
    <property type="match status" value="1"/>
</dbReference>
<dbReference type="HOGENOM" id="CLU_890358_0_0_10"/>
<dbReference type="Gene3D" id="1.10.10.60">
    <property type="entry name" value="Homeodomain-like"/>
    <property type="match status" value="2"/>
</dbReference>
<dbReference type="InterPro" id="IPR018060">
    <property type="entry name" value="HTH_AraC"/>
</dbReference>
<name>A3HWU3_9BACT</name>
<dbReference type="InterPro" id="IPR053142">
    <property type="entry name" value="PchR_regulatory_protein"/>
</dbReference>
<dbReference type="RefSeq" id="WP_008202723.1">
    <property type="nucleotide sequence ID" value="NZ_CM001023.1"/>
</dbReference>
<evidence type="ECO:0000256" key="2">
    <source>
        <dbReference type="ARBA" id="ARBA00023163"/>
    </source>
</evidence>
<protein>
    <submittedName>
        <fullName evidence="4">Transcriptional regulator, AraC family</fullName>
    </submittedName>
</protein>
<dbReference type="Proteomes" id="UP000003919">
    <property type="component" value="Chromosome"/>
</dbReference>
<dbReference type="EMBL" id="CM001023">
    <property type="protein sequence ID" value="EAZ81066.1"/>
    <property type="molecule type" value="Genomic_DNA"/>
</dbReference>
<dbReference type="eggNOG" id="COG2207">
    <property type="taxonomic scope" value="Bacteria"/>
</dbReference>
<dbReference type="PANTHER" id="PTHR47893:SF1">
    <property type="entry name" value="REGULATORY PROTEIN PCHR"/>
    <property type="match status" value="1"/>
</dbReference>
<dbReference type="OrthoDB" id="9803764at2"/>
<dbReference type="GO" id="GO:0003700">
    <property type="term" value="F:DNA-binding transcription factor activity"/>
    <property type="evidence" value="ECO:0007669"/>
    <property type="project" value="InterPro"/>
</dbReference>
<feature type="domain" description="HTH araC/xylS-type" evidence="3">
    <location>
        <begin position="215"/>
        <end position="312"/>
    </location>
</feature>
<gene>
    <name evidence="4" type="ORF">ALPR1_18558</name>
</gene>
<evidence type="ECO:0000313" key="4">
    <source>
        <dbReference type="EMBL" id="EAZ81066.1"/>
    </source>
</evidence>
<dbReference type="STRING" id="388413.ALPR1_18558"/>
<dbReference type="SMART" id="SM00342">
    <property type="entry name" value="HTH_ARAC"/>
    <property type="match status" value="1"/>
</dbReference>
<dbReference type="Pfam" id="PF12833">
    <property type="entry name" value="HTH_18"/>
    <property type="match status" value="1"/>
</dbReference>
<proteinExistence type="predicted"/>
<dbReference type="EMBL" id="AAXU02000001">
    <property type="protein sequence ID" value="EAZ81066.1"/>
    <property type="molecule type" value="Genomic_DNA"/>
</dbReference>
<comment type="caution">
    <text evidence="4">The sequence shown here is derived from an EMBL/GenBank/DDBJ whole genome shotgun (WGS) entry which is preliminary data.</text>
</comment>
<dbReference type="AlphaFoldDB" id="A3HWU3"/>
<accession>A3HWU3</accession>